<protein>
    <submittedName>
        <fullName evidence="2">Uncharacterized protein</fullName>
    </submittedName>
</protein>
<keyword evidence="1" id="KW-0732">Signal</keyword>
<evidence type="ECO:0000313" key="2">
    <source>
        <dbReference type="EMBL" id="MBB4234220.1"/>
    </source>
</evidence>
<dbReference type="EMBL" id="JACIFY010000002">
    <property type="protein sequence ID" value="MBB4234220.1"/>
    <property type="molecule type" value="Genomic_DNA"/>
</dbReference>
<proteinExistence type="predicted"/>
<comment type="caution">
    <text evidence="2">The sequence shown here is derived from an EMBL/GenBank/DDBJ whole genome shotgun (WGS) entry which is preliminary data.</text>
</comment>
<organism evidence="2 3">
    <name type="scientific">Rhizobium esperanzae</name>
    <dbReference type="NCBI Taxonomy" id="1967781"/>
    <lineage>
        <taxon>Bacteria</taxon>
        <taxon>Pseudomonadati</taxon>
        <taxon>Pseudomonadota</taxon>
        <taxon>Alphaproteobacteria</taxon>
        <taxon>Hyphomicrobiales</taxon>
        <taxon>Rhizobiaceae</taxon>
        <taxon>Rhizobium/Agrobacterium group</taxon>
        <taxon>Rhizobium</taxon>
    </lineage>
</organism>
<dbReference type="AlphaFoldDB" id="A0A7W6R0G0"/>
<evidence type="ECO:0000313" key="3">
    <source>
        <dbReference type="Proteomes" id="UP000540909"/>
    </source>
</evidence>
<sequence>MKNFLSLCAGVGFLATAAIAQDAAPGSIEELMNYLASTNPFAHAIFTDHMDEAREIHAKFQAGDEEAASKATFDMVRKYGQVAFSAASDASAIEVLKKTGDVFDALGDHYPRGCMEFARNDISSQALSIPSVNEAYWQYQEAARVAYEDGKLRKPIPRMEIGDMFQVVTEDLNVSRAELHTLLNPENAPAIELCAILRKQVNISAVREPLRGQYARANLTSKKK</sequence>
<name>A0A7W6R0G0_9HYPH</name>
<dbReference type="Proteomes" id="UP000540909">
    <property type="component" value="Unassembled WGS sequence"/>
</dbReference>
<reference evidence="2 3" key="1">
    <citation type="submission" date="2020-08" db="EMBL/GenBank/DDBJ databases">
        <title>Genomic Encyclopedia of Type Strains, Phase IV (KMG-V): Genome sequencing to study the core and pangenomes of soil and plant-associated prokaryotes.</title>
        <authorList>
            <person name="Whitman W."/>
        </authorList>
    </citation>
    <scope>NUCLEOTIDE SEQUENCE [LARGE SCALE GENOMIC DNA]</scope>
    <source>
        <strain evidence="2 3">SEMIA 4089</strain>
    </source>
</reference>
<feature type="signal peptide" evidence="1">
    <location>
        <begin position="1"/>
        <end position="20"/>
    </location>
</feature>
<accession>A0A7W6R0G0</accession>
<feature type="chain" id="PRO_5031572876" evidence="1">
    <location>
        <begin position="21"/>
        <end position="224"/>
    </location>
</feature>
<evidence type="ECO:0000256" key="1">
    <source>
        <dbReference type="SAM" id="SignalP"/>
    </source>
</evidence>
<gene>
    <name evidence="2" type="ORF">GGD57_000769</name>
</gene>
<dbReference type="RefSeq" id="WP_184466983.1">
    <property type="nucleotide sequence ID" value="NZ_JACIFY010000002.1"/>
</dbReference>